<evidence type="ECO:0000313" key="3">
    <source>
        <dbReference type="Proteomes" id="UP001318860"/>
    </source>
</evidence>
<protein>
    <recommendedName>
        <fullName evidence="4">DUF4378 domain-containing protein</fullName>
    </recommendedName>
</protein>
<keyword evidence="1" id="KW-0175">Coiled coil</keyword>
<evidence type="ECO:0000256" key="1">
    <source>
        <dbReference type="SAM" id="Coils"/>
    </source>
</evidence>
<dbReference type="PANTHER" id="PTHR33623:SF17">
    <property type="entry name" value="DUF4378 DOMAIN-CONTAINING PROTEIN"/>
    <property type="match status" value="1"/>
</dbReference>
<evidence type="ECO:0008006" key="4">
    <source>
        <dbReference type="Google" id="ProtNLM"/>
    </source>
</evidence>
<feature type="coiled-coil region" evidence="1">
    <location>
        <begin position="234"/>
        <end position="297"/>
    </location>
</feature>
<comment type="caution">
    <text evidence="2">The sequence shown here is derived from an EMBL/GenBank/DDBJ whole genome shotgun (WGS) entry which is preliminary data.</text>
</comment>
<accession>A0ABR0XTI8</accession>
<sequence length="400" mass="46295">MALLDSSERPMMLKDFLRDEGTSSSSSNYGFQMYPRKKPCKSTVLISSKSNKQQPAVVLLRSWSKKAAVATKVSAIHKVINAVKFLQFVKSPLVLPRSNSRKLTKRKKDKNDILMSEEKVKVKVKDILRWRSFRDVVEDNSTPLYLPSSPNRTTTTTSCSKRSSWCDSDFTAEELPLSGGENEEFWGKKFIGQNATLLLRNPKGNWTFEECEQQSPVSVLDTPFREFEEFIPTLANVERTRSMLTRRIQELEVITKPKHTRKLSFGEEIAINSEGAVNAAEEKAKQLLSRVKEEVQIPQANDDLILDFFMHEISINGKFNDVEFDNEILRIARSWMNGDYDYESYEWEVKDKRKAYVKDMEKGVSNWNQFRQEQEEMSKELEVMVLDDLIHEVLDDFLTK</sequence>
<dbReference type="EMBL" id="JABTTQ020000002">
    <property type="protein sequence ID" value="KAK6162444.1"/>
    <property type="molecule type" value="Genomic_DNA"/>
</dbReference>
<name>A0ABR0XTI8_REHGL</name>
<organism evidence="2 3">
    <name type="scientific">Rehmannia glutinosa</name>
    <name type="common">Chinese foxglove</name>
    <dbReference type="NCBI Taxonomy" id="99300"/>
    <lineage>
        <taxon>Eukaryota</taxon>
        <taxon>Viridiplantae</taxon>
        <taxon>Streptophyta</taxon>
        <taxon>Embryophyta</taxon>
        <taxon>Tracheophyta</taxon>
        <taxon>Spermatophyta</taxon>
        <taxon>Magnoliopsida</taxon>
        <taxon>eudicotyledons</taxon>
        <taxon>Gunneridae</taxon>
        <taxon>Pentapetalae</taxon>
        <taxon>asterids</taxon>
        <taxon>lamiids</taxon>
        <taxon>Lamiales</taxon>
        <taxon>Orobanchaceae</taxon>
        <taxon>Rehmannieae</taxon>
        <taxon>Rehmannia</taxon>
    </lineage>
</organism>
<proteinExistence type="predicted"/>
<reference evidence="2 3" key="1">
    <citation type="journal article" date="2021" name="Comput. Struct. Biotechnol. J.">
        <title>De novo genome assembly of the potent medicinal plant Rehmannia glutinosa using nanopore technology.</title>
        <authorList>
            <person name="Ma L."/>
            <person name="Dong C."/>
            <person name="Song C."/>
            <person name="Wang X."/>
            <person name="Zheng X."/>
            <person name="Niu Y."/>
            <person name="Chen S."/>
            <person name="Feng W."/>
        </authorList>
    </citation>
    <scope>NUCLEOTIDE SEQUENCE [LARGE SCALE GENOMIC DNA]</scope>
    <source>
        <strain evidence="2">DH-2019</strain>
    </source>
</reference>
<dbReference type="Proteomes" id="UP001318860">
    <property type="component" value="Unassembled WGS sequence"/>
</dbReference>
<evidence type="ECO:0000313" key="2">
    <source>
        <dbReference type="EMBL" id="KAK6162444.1"/>
    </source>
</evidence>
<dbReference type="PANTHER" id="PTHR33623">
    <property type="entry name" value="OS04G0572500 PROTEIN"/>
    <property type="match status" value="1"/>
</dbReference>
<gene>
    <name evidence="2" type="ORF">DH2020_002285</name>
</gene>
<keyword evidence="3" id="KW-1185">Reference proteome</keyword>